<accession>A0A7W6C576</accession>
<dbReference type="GO" id="GO:0016301">
    <property type="term" value="F:kinase activity"/>
    <property type="evidence" value="ECO:0007669"/>
    <property type="project" value="UniProtKB-KW"/>
</dbReference>
<keyword evidence="2" id="KW-1185">Reference proteome</keyword>
<dbReference type="Proteomes" id="UP000565286">
    <property type="component" value="Unassembled WGS sequence"/>
</dbReference>
<proteinExistence type="predicted"/>
<dbReference type="AlphaFoldDB" id="A0A7W6C576"/>
<evidence type="ECO:0000313" key="1">
    <source>
        <dbReference type="EMBL" id="MBB3944679.1"/>
    </source>
</evidence>
<organism evidence="1 2">
    <name type="scientific">Rhizobium skierniewicense</name>
    <dbReference type="NCBI Taxonomy" id="984260"/>
    <lineage>
        <taxon>Bacteria</taxon>
        <taxon>Pseudomonadati</taxon>
        <taxon>Pseudomonadota</taxon>
        <taxon>Alphaproteobacteria</taxon>
        <taxon>Hyphomicrobiales</taxon>
        <taxon>Rhizobiaceae</taxon>
        <taxon>Rhizobium/Agrobacterium group</taxon>
        <taxon>Rhizobium</taxon>
    </lineage>
</organism>
<protein>
    <submittedName>
        <fullName evidence="1">N-acetylglucosamine kinase-like BadF-type ATPase</fullName>
    </submittedName>
</protein>
<sequence length="97" mass="10938">MRQEYDYEKILVNVESLTPKLREPASEGDLLKVYTAMALQQEAILDAMGALSAMVSNVSLDEKLRKFGETFQNSSNYISIQTQELLKKANVEVADHE</sequence>
<keyword evidence="1" id="KW-0418">Kinase</keyword>
<comment type="caution">
    <text evidence="1">The sequence shown here is derived from an EMBL/GenBank/DDBJ whole genome shotgun (WGS) entry which is preliminary data.</text>
</comment>
<keyword evidence="1" id="KW-0808">Transferase</keyword>
<name>A0A7W6C576_9HYPH</name>
<evidence type="ECO:0000313" key="2">
    <source>
        <dbReference type="Proteomes" id="UP000565286"/>
    </source>
</evidence>
<dbReference type="EMBL" id="JACIDV010000002">
    <property type="protein sequence ID" value="MBB3944679.1"/>
    <property type="molecule type" value="Genomic_DNA"/>
</dbReference>
<gene>
    <name evidence="1" type="ORF">GGQ73_000604</name>
</gene>
<dbReference type="RefSeq" id="WP_183893862.1">
    <property type="nucleotide sequence ID" value="NZ_JACIDV010000002.1"/>
</dbReference>
<reference evidence="1 2" key="1">
    <citation type="submission" date="2020-08" db="EMBL/GenBank/DDBJ databases">
        <title>Genomic Encyclopedia of Type Strains, Phase IV (KMG-IV): sequencing the most valuable type-strain genomes for metagenomic binning, comparative biology and taxonomic classification.</title>
        <authorList>
            <person name="Goeker M."/>
        </authorList>
    </citation>
    <scope>NUCLEOTIDE SEQUENCE [LARGE SCALE GENOMIC DNA]</scope>
    <source>
        <strain evidence="1 2">DSM 26438</strain>
    </source>
</reference>